<dbReference type="AlphaFoldDB" id="A0A2S6IQ69"/>
<comment type="caution">
    <text evidence="1">The sequence shown here is derived from an EMBL/GenBank/DDBJ whole genome shotgun (WGS) entry which is preliminary data.</text>
</comment>
<evidence type="ECO:0000313" key="2">
    <source>
        <dbReference type="Proteomes" id="UP000239002"/>
    </source>
</evidence>
<gene>
    <name evidence="1" type="ORF">LY01_00129</name>
</gene>
<sequence>MNGLLNIERHYFNESTKVFFNENSLILNVGLNNARFRESGTAINAIVTDKNIQIRPGNFVILQMTNVQNKDFK</sequence>
<dbReference type="RefSeq" id="WP_211289254.1">
    <property type="nucleotide sequence ID" value="NZ_MQVW01000022.1"/>
</dbReference>
<name>A0A2S6IQ69_9FLAO</name>
<dbReference type="Proteomes" id="UP000239002">
    <property type="component" value="Unassembled WGS sequence"/>
</dbReference>
<protein>
    <submittedName>
        <fullName evidence="1">Uncharacterized protein</fullName>
    </submittedName>
</protein>
<keyword evidence="2" id="KW-1185">Reference proteome</keyword>
<evidence type="ECO:0000313" key="1">
    <source>
        <dbReference type="EMBL" id="PPK96311.1"/>
    </source>
</evidence>
<accession>A0A2S6IQ69</accession>
<dbReference type="EMBL" id="PTJE01000001">
    <property type="protein sequence ID" value="PPK96311.1"/>
    <property type="molecule type" value="Genomic_DNA"/>
</dbReference>
<reference evidence="1 2" key="1">
    <citation type="submission" date="2018-02" db="EMBL/GenBank/DDBJ databases">
        <title>Genomic Encyclopedia of Archaeal and Bacterial Type Strains, Phase II (KMG-II): from individual species to whole genera.</title>
        <authorList>
            <person name="Goeker M."/>
        </authorList>
    </citation>
    <scope>NUCLEOTIDE SEQUENCE [LARGE SCALE GENOMIC DNA]</scope>
    <source>
        <strain evidence="1 2">DSM 16809</strain>
    </source>
</reference>
<proteinExistence type="predicted"/>
<organism evidence="1 2">
    <name type="scientific">Nonlabens xylanidelens</name>
    <dbReference type="NCBI Taxonomy" id="191564"/>
    <lineage>
        <taxon>Bacteria</taxon>
        <taxon>Pseudomonadati</taxon>
        <taxon>Bacteroidota</taxon>
        <taxon>Flavobacteriia</taxon>
        <taxon>Flavobacteriales</taxon>
        <taxon>Flavobacteriaceae</taxon>
        <taxon>Nonlabens</taxon>
    </lineage>
</organism>